<feature type="domain" description="Major facilitator superfamily (MFS) profile" evidence="4">
    <location>
        <begin position="55"/>
        <end position="456"/>
    </location>
</feature>
<feature type="transmembrane region" description="Helical" evidence="3">
    <location>
        <begin position="790"/>
        <end position="809"/>
    </location>
</feature>
<dbReference type="SUPFAM" id="SSF103473">
    <property type="entry name" value="MFS general substrate transporter"/>
    <property type="match status" value="2"/>
</dbReference>
<feature type="transmembrane region" description="Helical" evidence="3">
    <location>
        <begin position="689"/>
        <end position="714"/>
    </location>
</feature>
<gene>
    <name evidence="5" type="ORF">G210_4758</name>
</gene>
<keyword evidence="3" id="KW-0812">Transmembrane</keyword>
<feature type="transmembrane region" description="Helical" evidence="3">
    <location>
        <begin position="209"/>
        <end position="234"/>
    </location>
</feature>
<keyword evidence="6" id="KW-1185">Reference proteome</keyword>
<feature type="transmembrane region" description="Helical" evidence="3">
    <location>
        <begin position="576"/>
        <end position="595"/>
    </location>
</feature>
<feature type="transmembrane region" description="Helical" evidence="3">
    <location>
        <begin position="664"/>
        <end position="683"/>
    </location>
</feature>
<dbReference type="GO" id="GO:0016020">
    <property type="term" value="C:membrane"/>
    <property type="evidence" value="ECO:0007669"/>
    <property type="project" value="UniProtKB-SubCell"/>
</dbReference>
<evidence type="ECO:0000313" key="6">
    <source>
        <dbReference type="Proteomes" id="UP000011777"/>
    </source>
</evidence>
<feature type="transmembrane region" description="Helical" evidence="3">
    <location>
        <begin position="821"/>
        <end position="840"/>
    </location>
</feature>
<feature type="transmembrane region" description="Helical" evidence="3">
    <location>
        <begin position="916"/>
        <end position="940"/>
    </location>
</feature>
<proteinExistence type="inferred from homology"/>
<dbReference type="Gene3D" id="1.20.1250.20">
    <property type="entry name" value="MFS general substrate transporter like domains"/>
    <property type="match status" value="3"/>
</dbReference>
<evidence type="ECO:0000313" key="5">
    <source>
        <dbReference type="EMBL" id="EMG50218.1"/>
    </source>
</evidence>
<feature type="transmembrane region" description="Helical" evidence="3">
    <location>
        <begin position="882"/>
        <end position="904"/>
    </location>
</feature>
<feature type="transmembrane region" description="Helical" evidence="3">
    <location>
        <begin position="274"/>
        <end position="301"/>
    </location>
</feature>
<feature type="transmembrane region" description="Helical" evidence="3">
    <location>
        <begin position="337"/>
        <end position="358"/>
    </location>
</feature>
<feature type="transmembrane region" description="Helical" evidence="3">
    <location>
        <begin position="96"/>
        <end position="116"/>
    </location>
</feature>
<dbReference type="PANTHER" id="PTHR11360:SF177">
    <property type="entry name" value="RIBOFLAVIN TRANSPORTER MCH5"/>
    <property type="match status" value="1"/>
</dbReference>
<dbReference type="PANTHER" id="PTHR11360">
    <property type="entry name" value="MONOCARBOXYLATE TRANSPORTER"/>
    <property type="match status" value="1"/>
</dbReference>
<accession>M3JDG2</accession>
<dbReference type="HOGENOM" id="CLU_310788_0_0_1"/>
<keyword evidence="3" id="KW-0472">Membrane</keyword>
<comment type="similarity">
    <text evidence="2">Belongs to the major facilitator superfamily. Monocarboxylate porter (TC 2.A.1.13) family.</text>
</comment>
<evidence type="ECO:0000259" key="4">
    <source>
        <dbReference type="PROSITE" id="PS50850"/>
    </source>
</evidence>
<protein>
    <recommendedName>
        <fullName evidence="4">Major facilitator superfamily (MFS) profile domain-containing protein</fullName>
    </recommendedName>
</protein>
<dbReference type="InterPro" id="IPR036259">
    <property type="entry name" value="MFS_trans_sf"/>
</dbReference>
<name>M3JDG2_CANMX</name>
<feature type="transmembrane region" description="Helical" evidence="3">
    <location>
        <begin position="123"/>
        <end position="142"/>
    </location>
</feature>
<dbReference type="EMBL" id="AOGT01000340">
    <property type="protein sequence ID" value="EMG50218.1"/>
    <property type="molecule type" value="Genomic_DNA"/>
</dbReference>
<dbReference type="InterPro" id="IPR011701">
    <property type="entry name" value="MFS"/>
</dbReference>
<comment type="caution">
    <text evidence="5">The sequence shown here is derived from an EMBL/GenBank/DDBJ whole genome shotgun (WGS) entry which is preliminary data.</text>
</comment>
<feature type="transmembrane region" description="Helical" evidence="3">
    <location>
        <begin position="400"/>
        <end position="421"/>
    </location>
</feature>
<dbReference type="eggNOG" id="KOG2504">
    <property type="taxonomic scope" value="Eukaryota"/>
</dbReference>
<dbReference type="GO" id="GO:0032218">
    <property type="term" value="P:riboflavin transport"/>
    <property type="evidence" value="ECO:0007669"/>
    <property type="project" value="TreeGrafter"/>
</dbReference>
<feature type="transmembrane region" description="Helical" evidence="3">
    <location>
        <begin position="632"/>
        <end position="657"/>
    </location>
</feature>
<feature type="transmembrane region" description="Helical" evidence="3">
    <location>
        <begin position="539"/>
        <end position="564"/>
    </location>
</feature>
<keyword evidence="3" id="KW-1133">Transmembrane helix</keyword>
<dbReference type="InterPro" id="IPR050327">
    <property type="entry name" value="Proton-linked_MCT"/>
</dbReference>
<dbReference type="Proteomes" id="UP000011777">
    <property type="component" value="Unassembled WGS sequence"/>
</dbReference>
<feature type="transmembrane region" description="Helical" evidence="3">
    <location>
        <begin position="148"/>
        <end position="173"/>
    </location>
</feature>
<feature type="transmembrane region" description="Helical" evidence="3">
    <location>
        <begin position="307"/>
        <end position="325"/>
    </location>
</feature>
<organism evidence="5 6">
    <name type="scientific">Candida maltosa (strain Xu316)</name>
    <name type="common">Yeast</name>
    <dbReference type="NCBI Taxonomy" id="1245528"/>
    <lineage>
        <taxon>Eukaryota</taxon>
        <taxon>Fungi</taxon>
        <taxon>Dikarya</taxon>
        <taxon>Ascomycota</taxon>
        <taxon>Saccharomycotina</taxon>
        <taxon>Pichiomycetes</taxon>
        <taxon>Debaryomycetaceae</taxon>
        <taxon>Candida/Lodderomyces clade</taxon>
        <taxon>Candida</taxon>
    </lineage>
</organism>
<dbReference type="InterPro" id="IPR020846">
    <property type="entry name" value="MFS_dom"/>
</dbReference>
<feature type="transmembrane region" description="Helical" evidence="3">
    <location>
        <begin position="364"/>
        <end position="388"/>
    </location>
</feature>
<dbReference type="AlphaFoldDB" id="M3JDG2"/>
<dbReference type="OMA" id="TETQVGW"/>
<feature type="domain" description="Major facilitator superfamily (MFS) profile" evidence="4">
    <location>
        <begin position="536"/>
        <end position="946"/>
    </location>
</feature>
<dbReference type="PROSITE" id="PS50850">
    <property type="entry name" value="MFS"/>
    <property type="match status" value="2"/>
</dbReference>
<evidence type="ECO:0000256" key="3">
    <source>
        <dbReference type="SAM" id="Phobius"/>
    </source>
</evidence>
<dbReference type="OrthoDB" id="6509908at2759"/>
<feature type="transmembrane region" description="Helical" evidence="3">
    <location>
        <begin position="607"/>
        <end position="626"/>
    </location>
</feature>
<feature type="transmembrane region" description="Helical" evidence="3">
    <location>
        <begin position="185"/>
        <end position="203"/>
    </location>
</feature>
<feature type="transmembrane region" description="Helical" evidence="3">
    <location>
        <begin position="756"/>
        <end position="778"/>
    </location>
</feature>
<comment type="subcellular location">
    <subcellularLocation>
        <location evidence="1">Membrane</location>
        <topology evidence="1">Multi-pass membrane protein</topology>
    </subcellularLocation>
</comment>
<evidence type="ECO:0000256" key="2">
    <source>
        <dbReference type="ARBA" id="ARBA00006727"/>
    </source>
</evidence>
<feature type="transmembrane region" description="Helical" evidence="3">
    <location>
        <begin position="433"/>
        <end position="450"/>
    </location>
</feature>
<dbReference type="GO" id="GO:0022857">
    <property type="term" value="F:transmembrane transporter activity"/>
    <property type="evidence" value="ECO:0007669"/>
    <property type="project" value="InterPro"/>
</dbReference>
<sequence>MSSTETIELTNRPARQQITIDPEQDSTIESLTPITTINVLYGEDDPNDYPDGGLKAYSVLLGSFLGLVVNFGILNSIGAIQAYVSTHQLSNLKETSISWIFSIYLSLAYAGGLFVGPVFDRKGPLVILLVSTAFIFLGLMGAAQSVEIWHFILSFIALGIGNGIGITPLIGVVNHWFLKKRGNSTGIASSGGSVGGLVFPLMLRHLYSAYGYVWAIRILAFTCLGFMICSIFLVKERFRKEKQTDLEVSSLGKGLSWSLLVSKIKSMKSPDLKFVHLVIGTLFTELSLVLLLTYFASYAIANGVSESTAYLLLTVWNTAGILGRWIPGFTSDIFGRFNVFVVMLISYCLCIFILLYPFGSNSKVMYAFAGLGGYCSGCILGLPPACLSQITPVNEFGARFGFLCFILSFANLFGIPIAASIIKSGTPKEYNNFVIFVGCLGILGTMFWTFSRAAIVGFKWNIPPHKIFHESLYVEQHSFMSTLETIELTNRPTRQHINVDPEQDSTTIESITPIATVNNLYGEDDPNDYPDGGIKAYSVILGSFMGLVVNLGLINSIGAIQAYVSTHQLSGLKETSISWIFSIYLSLAYAGGLVVGPLFDRKGPLEILIVSTAFIFLGLMGAAQSVEIWQFILSFISLGIGNGLGMTPLIGVISHWFSKKRGNCTGLATSGGSVGGLIFPLMLRHSYVVYGYVWAIRILAFTCLGFMICSICLVKERFRVDKTSQDEEEQSSSVKKISFEVLISKIKGMNAKDFKYIYVILGAFFAELSLVLLVTYFASYAIANGVSESTAYLLLTVWNATGILGRWIPGFISDIYGRFNVNIVMLFSYCLCILVLLYPFGASLKVLYAFAGVGGYCSGSILGLLPACLSQITPVNEIGTKYGILNFILSLANLFGIPIAAAIIKNGTPKEYDNFVVLVGCLAVAGTLFWSCSRVAIVGFKLNVKV</sequence>
<feature type="transmembrane region" description="Helical" evidence="3">
    <location>
        <begin position="59"/>
        <end position="84"/>
    </location>
</feature>
<feature type="transmembrane region" description="Helical" evidence="3">
    <location>
        <begin position="846"/>
        <end position="870"/>
    </location>
</feature>
<evidence type="ECO:0000256" key="1">
    <source>
        <dbReference type="ARBA" id="ARBA00004141"/>
    </source>
</evidence>
<dbReference type="Pfam" id="PF07690">
    <property type="entry name" value="MFS_1"/>
    <property type="match status" value="2"/>
</dbReference>
<reference evidence="5 6" key="1">
    <citation type="submission" date="2013-02" db="EMBL/GenBank/DDBJ databases">
        <title>Genome sequence of Candida maltosa Xu316, a potential industrial strain for xylitol and ethanol production.</title>
        <authorList>
            <person name="Yu J."/>
            <person name="Wang Q."/>
            <person name="Geng X."/>
            <person name="Bao W."/>
            <person name="He P."/>
            <person name="Cai J."/>
        </authorList>
    </citation>
    <scope>NUCLEOTIDE SEQUENCE [LARGE SCALE GENOMIC DNA]</scope>
    <source>
        <strain evidence="6">Xu316</strain>
    </source>
</reference>